<evidence type="ECO:0000313" key="2">
    <source>
        <dbReference type="EMBL" id="KKL08261.1"/>
    </source>
</evidence>
<feature type="non-terminal residue" evidence="2">
    <location>
        <position position="1"/>
    </location>
</feature>
<gene>
    <name evidence="2" type="ORF">LCGC14_2577650</name>
</gene>
<proteinExistence type="predicted"/>
<dbReference type="Pfam" id="PF07799">
    <property type="entry name" value="DUF1643"/>
    <property type="match status" value="1"/>
</dbReference>
<organism evidence="2">
    <name type="scientific">marine sediment metagenome</name>
    <dbReference type="NCBI Taxonomy" id="412755"/>
    <lineage>
        <taxon>unclassified sequences</taxon>
        <taxon>metagenomes</taxon>
        <taxon>ecological metagenomes</taxon>
    </lineage>
</organism>
<reference evidence="2" key="1">
    <citation type="journal article" date="2015" name="Nature">
        <title>Complex archaea that bridge the gap between prokaryotes and eukaryotes.</title>
        <authorList>
            <person name="Spang A."/>
            <person name="Saw J.H."/>
            <person name="Jorgensen S.L."/>
            <person name="Zaremba-Niedzwiedzka K."/>
            <person name="Martijn J."/>
            <person name="Lind A.E."/>
            <person name="van Eijk R."/>
            <person name="Schleper C."/>
            <person name="Guy L."/>
            <person name="Ettema T.J."/>
        </authorList>
    </citation>
    <scope>NUCLEOTIDE SEQUENCE</scope>
</reference>
<feature type="region of interest" description="Disordered" evidence="1">
    <location>
        <begin position="74"/>
        <end position="106"/>
    </location>
</feature>
<sequence length="106" mass="11801">IIVNMYAWRATDPKELARVDDPVGPDNYIALIDHLVNQPIVAWGGSLPKIPQTSATLDIVEIFVRNAKGAQCLGQTKTGQPRHPLMLAYNTPREPWPRSQDVDSNK</sequence>
<dbReference type="AlphaFoldDB" id="A0A0F9CRJ7"/>
<name>A0A0F9CRJ7_9ZZZZ</name>
<protein>
    <submittedName>
        <fullName evidence="2">Uncharacterized protein</fullName>
    </submittedName>
</protein>
<comment type="caution">
    <text evidence="2">The sequence shown here is derived from an EMBL/GenBank/DDBJ whole genome shotgun (WGS) entry which is preliminary data.</text>
</comment>
<evidence type="ECO:0000256" key="1">
    <source>
        <dbReference type="SAM" id="MobiDB-lite"/>
    </source>
</evidence>
<dbReference type="EMBL" id="LAZR01042950">
    <property type="protein sequence ID" value="KKL08261.1"/>
    <property type="molecule type" value="Genomic_DNA"/>
</dbReference>
<accession>A0A0F9CRJ7</accession>
<dbReference type="InterPro" id="IPR012441">
    <property type="entry name" value="DUF1643"/>
</dbReference>